<name>A0ABT0UXZ7_9ACTN</name>
<proteinExistence type="predicted"/>
<sequence>MTGAGADPWQELFELAERPRDARTGTGMSLASVAGSPGGPGAPGAKGATGVLKHEAQPWTSAAAAAGAIRTNTASANAKLTSAHEGVDSGAAGLASLGVLRTVLTSWERRLGAVRDECGYLDPVLKRVATDQGENEKTVKSSFRQAAPSAAEKSG</sequence>
<accession>A0ABT0UXZ7</accession>
<protein>
    <recommendedName>
        <fullName evidence="4">Amino acid ABC transporter permease</fullName>
    </recommendedName>
</protein>
<evidence type="ECO:0008006" key="4">
    <source>
        <dbReference type="Google" id="ProtNLM"/>
    </source>
</evidence>
<comment type="caution">
    <text evidence="2">The sequence shown here is derived from an EMBL/GenBank/DDBJ whole genome shotgun (WGS) entry which is preliminary data.</text>
</comment>
<evidence type="ECO:0000313" key="3">
    <source>
        <dbReference type="Proteomes" id="UP001431429"/>
    </source>
</evidence>
<reference evidence="2" key="1">
    <citation type="submission" date="2022-06" db="EMBL/GenBank/DDBJ databases">
        <title>Genome public.</title>
        <authorList>
            <person name="Sun Q."/>
        </authorList>
    </citation>
    <scope>NUCLEOTIDE SEQUENCE</scope>
    <source>
        <strain evidence="2">CWNU-1</strain>
    </source>
</reference>
<evidence type="ECO:0000256" key="1">
    <source>
        <dbReference type="SAM" id="MobiDB-lite"/>
    </source>
</evidence>
<feature type="region of interest" description="Disordered" evidence="1">
    <location>
        <begin position="131"/>
        <end position="155"/>
    </location>
</feature>
<gene>
    <name evidence="2" type="ORF">NBG84_33445</name>
</gene>
<dbReference type="RefSeq" id="WP_250923435.1">
    <property type="nucleotide sequence ID" value="NZ_JAMQAW010000057.1"/>
</dbReference>
<feature type="region of interest" description="Disordered" evidence="1">
    <location>
        <begin position="1"/>
        <end position="51"/>
    </location>
</feature>
<keyword evidence="3" id="KW-1185">Reference proteome</keyword>
<organism evidence="2 3">
    <name type="scientific">Streptomyces albipurpureus</name>
    <dbReference type="NCBI Taxonomy" id="2897419"/>
    <lineage>
        <taxon>Bacteria</taxon>
        <taxon>Bacillati</taxon>
        <taxon>Actinomycetota</taxon>
        <taxon>Actinomycetes</taxon>
        <taxon>Kitasatosporales</taxon>
        <taxon>Streptomycetaceae</taxon>
        <taxon>Streptomyces</taxon>
    </lineage>
</organism>
<dbReference type="Proteomes" id="UP001431429">
    <property type="component" value="Unassembled WGS sequence"/>
</dbReference>
<dbReference type="EMBL" id="JAMQAW010000057">
    <property type="protein sequence ID" value="MCM2393126.1"/>
    <property type="molecule type" value="Genomic_DNA"/>
</dbReference>
<evidence type="ECO:0000313" key="2">
    <source>
        <dbReference type="EMBL" id="MCM2393126.1"/>
    </source>
</evidence>